<evidence type="ECO:0000313" key="2">
    <source>
        <dbReference type="Proteomes" id="UP000620224"/>
    </source>
</evidence>
<accession>A0A918J806</accession>
<dbReference type="AlphaFoldDB" id="A0A918J806"/>
<reference evidence="1" key="2">
    <citation type="submission" date="2020-09" db="EMBL/GenBank/DDBJ databases">
        <authorList>
            <person name="Sun Q."/>
            <person name="Ohkuma M."/>
        </authorList>
    </citation>
    <scope>NUCLEOTIDE SEQUENCE</scope>
    <source>
        <strain evidence="1">JCM 4490</strain>
    </source>
</reference>
<proteinExistence type="predicted"/>
<name>A0A918J806_9ACTN</name>
<gene>
    <name evidence="1" type="ORF">GCM10010503_39690</name>
</gene>
<organism evidence="1 2">
    <name type="scientific">Streptomyces lucensis JCM 4490</name>
    <dbReference type="NCBI Taxonomy" id="1306176"/>
    <lineage>
        <taxon>Bacteria</taxon>
        <taxon>Bacillati</taxon>
        <taxon>Actinomycetota</taxon>
        <taxon>Actinomycetes</taxon>
        <taxon>Kitasatosporales</taxon>
        <taxon>Streptomycetaceae</taxon>
        <taxon>Streptomyces</taxon>
    </lineage>
</organism>
<evidence type="ECO:0000313" key="1">
    <source>
        <dbReference type="EMBL" id="GGW58663.1"/>
    </source>
</evidence>
<sequence length="56" mass="5888">MDGWPSSRHLVNWYITAPRGGAGMGEERQGIRGAGGGLTALSVPPVDVKSLLGVRR</sequence>
<reference evidence="1" key="1">
    <citation type="journal article" date="2014" name="Int. J. Syst. Evol. Microbiol.">
        <title>Complete genome sequence of Corynebacterium casei LMG S-19264T (=DSM 44701T), isolated from a smear-ripened cheese.</title>
        <authorList>
            <consortium name="US DOE Joint Genome Institute (JGI-PGF)"/>
            <person name="Walter F."/>
            <person name="Albersmeier A."/>
            <person name="Kalinowski J."/>
            <person name="Ruckert C."/>
        </authorList>
    </citation>
    <scope>NUCLEOTIDE SEQUENCE</scope>
    <source>
        <strain evidence="1">JCM 4490</strain>
    </source>
</reference>
<dbReference type="EMBL" id="BMUE01000008">
    <property type="protein sequence ID" value="GGW58663.1"/>
    <property type="molecule type" value="Genomic_DNA"/>
</dbReference>
<comment type="caution">
    <text evidence="1">The sequence shown here is derived from an EMBL/GenBank/DDBJ whole genome shotgun (WGS) entry which is preliminary data.</text>
</comment>
<keyword evidence="2" id="KW-1185">Reference proteome</keyword>
<dbReference type="Proteomes" id="UP000620224">
    <property type="component" value="Unassembled WGS sequence"/>
</dbReference>
<protein>
    <submittedName>
        <fullName evidence="1">Uncharacterized protein</fullName>
    </submittedName>
</protein>